<dbReference type="RefSeq" id="WP_184816562.1">
    <property type="nucleotide sequence ID" value="NZ_JACHJQ010000014.1"/>
</dbReference>
<reference evidence="4 5" key="1">
    <citation type="submission" date="2020-08" db="EMBL/GenBank/DDBJ databases">
        <title>Genomic Encyclopedia of Type Strains, Phase III (KMG-III): the genomes of soil and plant-associated and newly described type strains.</title>
        <authorList>
            <person name="Whitman W."/>
        </authorList>
    </citation>
    <scope>NUCLEOTIDE SEQUENCE [LARGE SCALE GENOMIC DNA]</scope>
    <source>
        <strain evidence="4 5">CECT 8960</strain>
    </source>
</reference>
<dbReference type="CDD" id="cd03443">
    <property type="entry name" value="PaaI_thioesterase"/>
    <property type="match status" value="1"/>
</dbReference>
<dbReference type="EMBL" id="JACHJQ010000014">
    <property type="protein sequence ID" value="MBB4912586.1"/>
    <property type="molecule type" value="Genomic_DNA"/>
</dbReference>
<dbReference type="AlphaFoldDB" id="A0A7W7VJI6"/>
<keyword evidence="2" id="KW-0378">Hydrolase</keyword>
<keyword evidence="5" id="KW-1185">Reference proteome</keyword>
<dbReference type="Proteomes" id="UP000520767">
    <property type="component" value="Unassembled WGS sequence"/>
</dbReference>
<dbReference type="SUPFAM" id="SSF54637">
    <property type="entry name" value="Thioesterase/thiol ester dehydrase-isomerase"/>
    <property type="match status" value="1"/>
</dbReference>
<gene>
    <name evidence="4" type="ORF">FHR82_008858</name>
</gene>
<name>A0A7W7VJI6_9PSEU</name>
<proteinExistence type="inferred from homology"/>
<evidence type="ECO:0000313" key="5">
    <source>
        <dbReference type="Proteomes" id="UP000520767"/>
    </source>
</evidence>
<evidence type="ECO:0000259" key="3">
    <source>
        <dbReference type="Pfam" id="PF03061"/>
    </source>
</evidence>
<sequence length="129" mass="13470">MTTIDLGKLVPFAAHLGIEVLAADAAEVRGRVAWSEPLCTSGGALNGGVLMALADNIGALCAFLNLPSGAEGTTTIESKTNFLRAVRSGYATAIARPLHVGRRIIVVESDVVDDEKRLVARVTQSQAVL</sequence>
<evidence type="ECO:0000256" key="2">
    <source>
        <dbReference type="ARBA" id="ARBA00022801"/>
    </source>
</evidence>
<accession>A0A7W7VJI6</accession>
<dbReference type="Gene3D" id="3.10.129.10">
    <property type="entry name" value="Hotdog Thioesterase"/>
    <property type="match status" value="1"/>
</dbReference>
<comment type="similarity">
    <text evidence="1">Belongs to the thioesterase PaaI family.</text>
</comment>
<dbReference type="InterPro" id="IPR003736">
    <property type="entry name" value="PAAI_dom"/>
</dbReference>
<dbReference type="InterPro" id="IPR006683">
    <property type="entry name" value="Thioestr_dom"/>
</dbReference>
<dbReference type="GO" id="GO:0061522">
    <property type="term" value="F:1,4-dihydroxy-2-naphthoyl-CoA thioesterase activity"/>
    <property type="evidence" value="ECO:0007669"/>
    <property type="project" value="TreeGrafter"/>
</dbReference>
<dbReference type="PANTHER" id="PTHR43240:SF5">
    <property type="entry name" value="1,4-DIHYDROXY-2-NAPHTHOYL-COA THIOESTERASE 1"/>
    <property type="match status" value="1"/>
</dbReference>
<comment type="caution">
    <text evidence="4">The sequence shown here is derived from an EMBL/GenBank/DDBJ whole genome shotgun (WGS) entry which is preliminary data.</text>
</comment>
<protein>
    <submittedName>
        <fullName evidence="4">Uncharacterized protein (TIGR00369 family)</fullName>
    </submittedName>
</protein>
<dbReference type="GO" id="GO:0005829">
    <property type="term" value="C:cytosol"/>
    <property type="evidence" value="ECO:0007669"/>
    <property type="project" value="TreeGrafter"/>
</dbReference>
<dbReference type="PANTHER" id="PTHR43240">
    <property type="entry name" value="1,4-DIHYDROXY-2-NAPHTHOYL-COA THIOESTERASE 1"/>
    <property type="match status" value="1"/>
</dbReference>
<evidence type="ECO:0000256" key="1">
    <source>
        <dbReference type="ARBA" id="ARBA00008324"/>
    </source>
</evidence>
<evidence type="ECO:0000313" key="4">
    <source>
        <dbReference type="EMBL" id="MBB4912586.1"/>
    </source>
</evidence>
<dbReference type="InterPro" id="IPR029069">
    <property type="entry name" value="HotDog_dom_sf"/>
</dbReference>
<dbReference type="NCBIfam" id="TIGR00369">
    <property type="entry name" value="unchar_dom_1"/>
    <property type="match status" value="1"/>
</dbReference>
<feature type="domain" description="Thioesterase" evidence="3">
    <location>
        <begin position="42"/>
        <end position="119"/>
    </location>
</feature>
<dbReference type="Pfam" id="PF03061">
    <property type="entry name" value="4HBT"/>
    <property type="match status" value="1"/>
</dbReference>
<organism evidence="4 5">
    <name type="scientific">Actinophytocola algeriensis</name>
    <dbReference type="NCBI Taxonomy" id="1768010"/>
    <lineage>
        <taxon>Bacteria</taxon>
        <taxon>Bacillati</taxon>
        <taxon>Actinomycetota</taxon>
        <taxon>Actinomycetes</taxon>
        <taxon>Pseudonocardiales</taxon>
        <taxon>Pseudonocardiaceae</taxon>
    </lineage>
</organism>